<evidence type="ECO:0000256" key="5">
    <source>
        <dbReference type="ARBA" id="ARBA00023136"/>
    </source>
</evidence>
<evidence type="ECO:0000256" key="1">
    <source>
        <dbReference type="ARBA" id="ARBA00004571"/>
    </source>
</evidence>
<reference evidence="10" key="1">
    <citation type="submission" date="2022-03" db="EMBL/GenBank/DDBJ databases">
        <title>De novo assembled genomes of Belliella spp. (Cyclobacteriaceae) strains.</title>
        <authorList>
            <person name="Szabo A."/>
            <person name="Korponai K."/>
            <person name="Felfoldi T."/>
        </authorList>
    </citation>
    <scope>NUCLEOTIDE SEQUENCE</scope>
    <source>
        <strain evidence="10">DSM 111904</strain>
    </source>
</reference>
<feature type="signal peptide" evidence="8">
    <location>
        <begin position="1"/>
        <end position="20"/>
    </location>
</feature>
<dbReference type="Gene3D" id="2.170.130.10">
    <property type="entry name" value="TonB-dependent receptor, plug domain"/>
    <property type="match status" value="1"/>
</dbReference>
<dbReference type="Pfam" id="PF07715">
    <property type="entry name" value="Plug"/>
    <property type="match status" value="1"/>
</dbReference>
<accession>A0ABS9V494</accession>
<dbReference type="InterPro" id="IPR023997">
    <property type="entry name" value="TonB-dep_OMP_SusC/RagA_CS"/>
</dbReference>
<keyword evidence="8" id="KW-0732">Signal</keyword>
<evidence type="ECO:0000256" key="8">
    <source>
        <dbReference type="SAM" id="SignalP"/>
    </source>
</evidence>
<feature type="domain" description="TonB-dependent receptor plug" evidence="9">
    <location>
        <begin position="115"/>
        <end position="236"/>
    </location>
</feature>
<dbReference type="Pfam" id="PF13715">
    <property type="entry name" value="CarbopepD_reg_2"/>
    <property type="match status" value="1"/>
</dbReference>
<evidence type="ECO:0000256" key="6">
    <source>
        <dbReference type="ARBA" id="ARBA00023237"/>
    </source>
</evidence>
<dbReference type="RefSeq" id="WP_241349395.1">
    <property type="nucleotide sequence ID" value="NZ_JAKZGP010000056.1"/>
</dbReference>
<protein>
    <submittedName>
        <fullName evidence="10">TonB-dependent receptor</fullName>
    </submittedName>
</protein>
<proteinExistence type="inferred from homology"/>
<dbReference type="InterPro" id="IPR008969">
    <property type="entry name" value="CarboxyPept-like_regulatory"/>
</dbReference>
<evidence type="ECO:0000313" key="11">
    <source>
        <dbReference type="Proteomes" id="UP001165489"/>
    </source>
</evidence>
<comment type="similarity">
    <text evidence="7">Belongs to the TonB-dependent receptor family.</text>
</comment>
<dbReference type="InterPro" id="IPR023996">
    <property type="entry name" value="TonB-dep_OMP_SusC/RagA"/>
</dbReference>
<keyword evidence="10" id="KW-0675">Receptor</keyword>
<dbReference type="NCBIfam" id="TIGR04056">
    <property type="entry name" value="OMP_RagA_SusC"/>
    <property type="match status" value="1"/>
</dbReference>
<name>A0ABS9V494_9BACT</name>
<evidence type="ECO:0000256" key="2">
    <source>
        <dbReference type="ARBA" id="ARBA00022448"/>
    </source>
</evidence>
<dbReference type="Proteomes" id="UP001165489">
    <property type="component" value="Unassembled WGS sequence"/>
</dbReference>
<dbReference type="Gene3D" id="2.60.40.1120">
    <property type="entry name" value="Carboxypeptidase-like, regulatory domain"/>
    <property type="match status" value="1"/>
</dbReference>
<organism evidence="10 11">
    <name type="scientific">Belliella filtrata</name>
    <dbReference type="NCBI Taxonomy" id="2923435"/>
    <lineage>
        <taxon>Bacteria</taxon>
        <taxon>Pseudomonadati</taxon>
        <taxon>Bacteroidota</taxon>
        <taxon>Cytophagia</taxon>
        <taxon>Cytophagales</taxon>
        <taxon>Cyclobacteriaceae</taxon>
        <taxon>Belliella</taxon>
    </lineage>
</organism>
<keyword evidence="3 7" id="KW-1134">Transmembrane beta strand</keyword>
<dbReference type="InterPro" id="IPR039426">
    <property type="entry name" value="TonB-dep_rcpt-like"/>
</dbReference>
<keyword evidence="6 7" id="KW-0998">Cell outer membrane</keyword>
<keyword evidence="2 7" id="KW-0813">Transport</keyword>
<evidence type="ECO:0000259" key="9">
    <source>
        <dbReference type="Pfam" id="PF07715"/>
    </source>
</evidence>
<dbReference type="NCBIfam" id="TIGR04057">
    <property type="entry name" value="SusC_RagA_signa"/>
    <property type="match status" value="1"/>
</dbReference>
<evidence type="ECO:0000256" key="3">
    <source>
        <dbReference type="ARBA" id="ARBA00022452"/>
    </source>
</evidence>
<dbReference type="SUPFAM" id="SSF56935">
    <property type="entry name" value="Porins"/>
    <property type="match status" value="1"/>
</dbReference>
<comment type="subcellular location">
    <subcellularLocation>
        <location evidence="1 7">Cell outer membrane</location>
        <topology evidence="1 7">Multi-pass membrane protein</topology>
    </subcellularLocation>
</comment>
<dbReference type="InterPro" id="IPR012910">
    <property type="entry name" value="Plug_dom"/>
</dbReference>
<feature type="chain" id="PRO_5046702064" evidence="8">
    <location>
        <begin position="21"/>
        <end position="1050"/>
    </location>
</feature>
<dbReference type="InterPro" id="IPR036942">
    <property type="entry name" value="Beta-barrel_TonB_sf"/>
</dbReference>
<sequence length="1050" mass="113923">MRKVLLLGLALLFVGASAFAQSRVVTGTVTSEEDGLPLPGVSILVKGTTLGTTTDLDGNYSINVPEGQANLIFSFMGFVAQELNIGNRSQVNLVLKPDSKLLGEVVVTGYGVQTKREVTGAIASVGAEDIKNLPLLGVDQALQGRAAGVQVTQSSGTPGAGISVRIRGTGSLNASSEPLYVIDGVPINTGSYTAIGAGGQLTNALSDLNPNDIESMEVLKDAAATAIYGSRGANGVVLITTKGGKAGSTRVDISHYSGIQQRQNDPVQKLTGSEQVSLFVDQVRNRFTNANGQVVGSGVTWRSAEDYATWLYSDAGFAVSNGLYQAVDNGDGVRDLSVFQNPATAVNNDWLSEIFRTAPIRQTDVAVSGGNDRTTFRISGTSFFQDGIQIGSGFERLNLRINLENKVSDKIKVGGNLGLSRSTALRPQNDNNINGVLSTAVLVANDIPIFRQDGTYYKDPGASTENPIAAGLEPFFESVSARVIGNGFVEYDIIPGLKFRSSIGIDYLSLKEDRFQPTTTNTGAGSNGLGQSSQRSDINWIWENTLNYSKSFGKNNVSAMLGYSQQESTYESLFAEATVFPGNTIRRLSAGSVKTEATSGGTSWALESYFSRFNYNFDERYLASFSIRADGSSRFGEDNRFGVFPAGSVGWRMSEEGFMSNIKNVISEFKWRASYGITGNQEIGNFASLTLFNVGANYNQLAGVQPNQLGNPGLSWERQEQYNIGADIGFLEDRIYLSAEYYSMDNNQLLLSRPLVGSSGFTGVQENIGVIRNRGWEFSLNTVNIDKRNFSWRTNFNITFNRNEVLQLAGNPFAAGFASWVEEGQPLGSFRGFRTEKIIQNAEDLAIARAQGQSAAQLGDIMFRDLNGDGVLNTNDQEILGSAQPKFFGGLTNTFQFGDFDIMAFLQFNYGNQIYNNTRSFSEGMNGVFGQTSGTLDRWTPENPSTTMPRAVHGDPNNNRRVSDRWIEDGSFMRLKNLSIGYNLPSSIANKVYARSIRVYASGQNLLTWTNYKGFDPEVSTFNITNTSPGTDFLTYPQARVYTLGVNVGF</sequence>
<keyword evidence="11" id="KW-1185">Reference proteome</keyword>
<dbReference type="PROSITE" id="PS52016">
    <property type="entry name" value="TONB_DEPENDENT_REC_3"/>
    <property type="match status" value="1"/>
</dbReference>
<comment type="caution">
    <text evidence="10">The sequence shown here is derived from an EMBL/GenBank/DDBJ whole genome shotgun (WGS) entry which is preliminary data.</text>
</comment>
<evidence type="ECO:0000313" key="10">
    <source>
        <dbReference type="EMBL" id="MCH7411039.1"/>
    </source>
</evidence>
<evidence type="ECO:0000256" key="7">
    <source>
        <dbReference type="PROSITE-ProRule" id="PRU01360"/>
    </source>
</evidence>
<evidence type="ECO:0000256" key="4">
    <source>
        <dbReference type="ARBA" id="ARBA00022692"/>
    </source>
</evidence>
<keyword evidence="5 7" id="KW-0472">Membrane</keyword>
<dbReference type="Gene3D" id="2.40.170.20">
    <property type="entry name" value="TonB-dependent receptor, beta-barrel domain"/>
    <property type="match status" value="1"/>
</dbReference>
<keyword evidence="4 7" id="KW-0812">Transmembrane</keyword>
<dbReference type="EMBL" id="JAKZGP010000056">
    <property type="protein sequence ID" value="MCH7411039.1"/>
    <property type="molecule type" value="Genomic_DNA"/>
</dbReference>
<dbReference type="InterPro" id="IPR037066">
    <property type="entry name" value="Plug_dom_sf"/>
</dbReference>
<dbReference type="SUPFAM" id="SSF49464">
    <property type="entry name" value="Carboxypeptidase regulatory domain-like"/>
    <property type="match status" value="1"/>
</dbReference>
<gene>
    <name evidence="10" type="ORF">MM239_16650</name>
</gene>